<reference evidence="1" key="1">
    <citation type="submission" date="2020-05" db="EMBL/GenBank/DDBJ databases">
        <authorList>
            <person name="Chiriac C."/>
            <person name="Salcher M."/>
            <person name="Ghai R."/>
            <person name="Kavagutti S V."/>
        </authorList>
    </citation>
    <scope>NUCLEOTIDE SEQUENCE</scope>
</reference>
<proteinExistence type="predicted"/>
<gene>
    <name evidence="1" type="ORF">UFOVP1619_16</name>
</gene>
<evidence type="ECO:0000313" key="1">
    <source>
        <dbReference type="EMBL" id="CAB4219415.1"/>
    </source>
</evidence>
<name>A0A6J5SVQ4_9CAUD</name>
<accession>A0A6J5SVQ4</accession>
<sequence>MQLVSHAEIQYFGTEAMDNLRDDAVAEIIAHNRRIAAVLTQARKQIELIGSPDALMARGYDFPDLLDMLRDITPTFDSASIARVAEQVAA</sequence>
<dbReference type="EMBL" id="LR797479">
    <property type="protein sequence ID" value="CAB4219415.1"/>
    <property type="molecule type" value="Genomic_DNA"/>
</dbReference>
<organism evidence="1">
    <name type="scientific">uncultured Caudovirales phage</name>
    <dbReference type="NCBI Taxonomy" id="2100421"/>
    <lineage>
        <taxon>Viruses</taxon>
        <taxon>Duplodnaviria</taxon>
        <taxon>Heunggongvirae</taxon>
        <taxon>Uroviricota</taxon>
        <taxon>Caudoviricetes</taxon>
        <taxon>Peduoviridae</taxon>
        <taxon>Maltschvirus</taxon>
        <taxon>Maltschvirus maltsch</taxon>
    </lineage>
</organism>
<protein>
    <submittedName>
        <fullName evidence="1">Uncharacterized protein</fullName>
    </submittedName>
</protein>